<feature type="compositionally biased region" description="Low complexity" evidence="9">
    <location>
        <begin position="122"/>
        <end position="181"/>
    </location>
</feature>
<accession>A0A6J6H874</accession>
<feature type="transmembrane region" description="Helical" evidence="10">
    <location>
        <begin position="358"/>
        <end position="378"/>
    </location>
</feature>
<gene>
    <name evidence="14" type="ORF">UFOPK1874_00282</name>
</gene>
<keyword evidence="3" id="KW-1003">Cell membrane</keyword>
<feature type="domain" description="SecDF P1 head subdomain" evidence="13">
    <location>
        <begin position="200"/>
        <end position="312"/>
    </location>
</feature>
<evidence type="ECO:0000256" key="5">
    <source>
        <dbReference type="ARBA" id="ARBA00022927"/>
    </source>
</evidence>
<evidence type="ECO:0000256" key="8">
    <source>
        <dbReference type="ARBA" id="ARBA00023136"/>
    </source>
</evidence>
<evidence type="ECO:0000259" key="12">
    <source>
        <dbReference type="Pfam" id="PF21760"/>
    </source>
</evidence>
<keyword evidence="7" id="KW-0811">Translocation</keyword>
<keyword evidence="6 10" id="KW-1133">Transmembrane helix</keyword>
<evidence type="ECO:0000256" key="6">
    <source>
        <dbReference type="ARBA" id="ARBA00022989"/>
    </source>
</evidence>
<dbReference type="NCBIfam" id="TIGR00916">
    <property type="entry name" value="2A0604s01"/>
    <property type="match status" value="1"/>
</dbReference>
<feature type="domain" description="Protein translocase subunit SecDF P1" evidence="12">
    <location>
        <begin position="59"/>
        <end position="112"/>
    </location>
</feature>
<evidence type="ECO:0000256" key="1">
    <source>
        <dbReference type="ARBA" id="ARBA00004651"/>
    </source>
</evidence>
<evidence type="ECO:0000259" key="13">
    <source>
        <dbReference type="Pfam" id="PF22599"/>
    </source>
</evidence>
<dbReference type="NCBIfam" id="TIGR01129">
    <property type="entry name" value="secD"/>
    <property type="match status" value="1"/>
</dbReference>
<evidence type="ECO:0000259" key="11">
    <source>
        <dbReference type="Pfam" id="PF02355"/>
    </source>
</evidence>
<dbReference type="Gene3D" id="3.30.70.3220">
    <property type="match status" value="1"/>
</dbReference>
<keyword evidence="8 10" id="KW-0472">Membrane</keyword>
<evidence type="ECO:0000256" key="7">
    <source>
        <dbReference type="ARBA" id="ARBA00023010"/>
    </source>
</evidence>
<dbReference type="AlphaFoldDB" id="A0A6J6H874"/>
<keyword evidence="5" id="KW-0653">Protein transport</keyword>
<dbReference type="Pfam" id="PF02355">
    <property type="entry name" value="SecD_SecF_C"/>
    <property type="match status" value="1"/>
</dbReference>
<dbReference type="SUPFAM" id="SSF82866">
    <property type="entry name" value="Multidrug efflux transporter AcrB transmembrane domain"/>
    <property type="match status" value="1"/>
</dbReference>
<evidence type="ECO:0000313" key="14">
    <source>
        <dbReference type="EMBL" id="CAB4608703.1"/>
    </source>
</evidence>
<reference evidence="14" key="1">
    <citation type="submission" date="2020-05" db="EMBL/GenBank/DDBJ databases">
        <authorList>
            <person name="Chiriac C."/>
            <person name="Salcher M."/>
            <person name="Ghai R."/>
            <person name="Kavagutti S V."/>
        </authorList>
    </citation>
    <scope>NUCLEOTIDE SEQUENCE</scope>
</reference>
<feature type="domain" description="Protein export membrane protein SecD/SecF C-terminal" evidence="11">
    <location>
        <begin position="313"/>
        <end position="489"/>
    </location>
</feature>
<comment type="subcellular location">
    <subcellularLocation>
        <location evidence="1">Cell membrane</location>
        <topology evidence="1">Multi-pass membrane protein</topology>
    </subcellularLocation>
</comment>
<keyword evidence="2" id="KW-0813">Transport</keyword>
<feature type="transmembrane region" description="Helical" evidence="10">
    <location>
        <begin position="433"/>
        <end position="455"/>
    </location>
</feature>
<name>A0A6J6H874_9ZZZZ</name>
<dbReference type="PANTHER" id="PTHR30081">
    <property type="entry name" value="PROTEIN-EXPORT MEMBRANE PROTEIN SEC"/>
    <property type="match status" value="1"/>
</dbReference>
<dbReference type="Pfam" id="PF22599">
    <property type="entry name" value="SecDF_P1_head"/>
    <property type="match status" value="1"/>
</dbReference>
<dbReference type="PANTHER" id="PTHR30081:SF1">
    <property type="entry name" value="PROTEIN TRANSLOCASE SUBUNIT SECD"/>
    <property type="match status" value="1"/>
</dbReference>
<dbReference type="InterPro" id="IPR048631">
    <property type="entry name" value="SecD_1st"/>
</dbReference>
<dbReference type="InterPro" id="IPR055344">
    <property type="entry name" value="SecD_SecF_C_bact"/>
</dbReference>
<proteinExistence type="inferred from homology"/>
<dbReference type="GO" id="GO:0005886">
    <property type="term" value="C:plasma membrane"/>
    <property type="evidence" value="ECO:0007669"/>
    <property type="project" value="UniProtKB-SubCell"/>
</dbReference>
<evidence type="ECO:0000256" key="3">
    <source>
        <dbReference type="ARBA" id="ARBA00022475"/>
    </source>
</evidence>
<dbReference type="InterPro" id="IPR005791">
    <property type="entry name" value="SecD"/>
</dbReference>
<protein>
    <submittedName>
        <fullName evidence="14">Unannotated protein</fullName>
    </submittedName>
</protein>
<evidence type="ECO:0000256" key="2">
    <source>
        <dbReference type="ARBA" id="ARBA00022448"/>
    </source>
</evidence>
<feature type="transmembrane region" description="Helical" evidence="10">
    <location>
        <begin position="461"/>
        <end position="480"/>
    </location>
</feature>
<dbReference type="Gene3D" id="1.20.1640.10">
    <property type="entry name" value="Multidrug efflux transporter AcrB transmembrane domain"/>
    <property type="match status" value="1"/>
</dbReference>
<dbReference type="GO" id="GO:0015450">
    <property type="term" value="F:protein-transporting ATPase activity"/>
    <property type="evidence" value="ECO:0007669"/>
    <property type="project" value="InterPro"/>
</dbReference>
<dbReference type="InterPro" id="IPR022813">
    <property type="entry name" value="SecD/SecF_arch_bac"/>
</dbReference>
<organism evidence="14">
    <name type="scientific">freshwater metagenome</name>
    <dbReference type="NCBI Taxonomy" id="449393"/>
    <lineage>
        <taxon>unclassified sequences</taxon>
        <taxon>metagenomes</taxon>
        <taxon>ecological metagenomes</taxon>
    </lineage>
</organism>
<dbReference type="Gene3D" id="3.30.1360.200">
    <property type="match status" value="1"/>
</dbReference>
<feature type="transmembrane region" description="Helical" evidence="10">
    <location>
        <begin position="333"/>
        <end position="351"/>
    </location>
</feature>
<dbReference type="HAMAP" id="MF_01463_B">
    <property type="entry name" value="SecD_B"/>
    <property type="match status" value="1"/>
</dbReference>
<feature type="region of interest" description="Disordered" evidence="9">
    <location>
        <begin position="117"/>
        <end position="190"/>
    </location>
</feature>
<feature type="transmembrane region" description="Helical" evidence="10">
    <location>
        <begin position="384"/>
        <end position="412"/>
    </location>
</feature>
<evidence type="ECO:0000256" key="10">
    <source>
        <dbReference type="SAM" id="Phobius"/>
    </source>
</evidence>
<sequence length="512" mass="53202">MSKRSLLVSLISIVLLATGLFVGNTLAGNKPSLGLDLQGGASVTMTPVGEYEESALTVAVDIIRQRVDSIGVAEPEIIRQGKTVVVNLPGVKDQQQALDLIGRTGSVEMRAVLKTAENPNNTTTTTAAKGATTTTVKGATTSTVPQTSTTLAAPTGGAGSSRGRAATTTTTVPVATTVPGTDPETGLAPGQTVYPGRKDGLIYLLGPADATGEVFTNEATAEITNGSWSVSVKLRDGAAGEDLWNALAKKCYDGGTECPSKQIAISLDGEVISAPVVQTPSFTNGAVQITGSFTEKEATELARVLQFGAVPVKFETPTVQTVSASLGKDSLKAAIVSGLIGVLLVLMFLVLYYRLIALVVFAGLGVSGLLLWSVISWLSKTNGLALTLSGTAGIIVSIGVTVDSYVVFFEKLKDDVQAGRTMRNSAARGFDSAWRTILAADTVSLLGAIILWSMTVGSVRGFAFFLGLATMSDIVVSYFFTRPAVLLLARTKFFNKGRVLGVRPVTASAEVA</sequence>
<dbReference type="GO" id="GO:0006886">
    <property type="term" value="P:intracellular protein transport"/>
    <property type="evidence" value="ECO:0007669"/>
    <property type="project" value="InterPro"/>
</dbReference>
<evidence type="ECO:0000256" key="4">
    <source>
        <dbReference type="ARBA" id="ARBA00022692"/>
    </source>
</evidence>
<dbReference type="InterPro" id="IPR048634">
    <property type="entry name" value="SecD_SecF_C"/>
</dbReference>
<dbReference type="InterPro" id="IPR054384">
    <property type="entry name" value="SecDF_P1_head"/>
</dbReference>
<dbReference type="Pfam" id="PF21760">
    <property type="entry name" value="SecD_1st"/>
    <property type="match status" value="1"/>
</dbReference>
<evidence type="ECO:0000256" key="9">
    <source>
        <dbReference type="SAM" id="MobiDB-lite"/>
    </source>
</evidence>
<keyword evidence="4 10" id="KW-0812">Transmembrane</keyword>
<dbReference type="EMBL" id="CAEZUX010000015">
    <property type="protein sequence ID" value="CAB4608703.1"/>
    <property type="molecule type" value="Genomic_DNA"/>
</dbReference>